<feature type="transmembrane region" description="Helical" evidence="7">
    <location>
        <begin position="147"/>
        <end position="169"/>
    </location>
</feature>
<dbReference type="AlphaFoldDB" id="X1B0B4"/>
<evidence type="ECO:0000256" key="6">
    <source>
        <dbReference type="ARBA" id="ARBA00023136"/>
    </source>
</evidence>
<feature type="transmembrane region" description="Helical" evidence="7">
    <location>
        <begin position="6"/>
        <end position="30"/>
    </location>
</feature>
<protein>
    <recommendedName>
        <fullName evidence="9">Polysulfide reductase</fullName>
    </recommendedName>
</protein>
<comment type="subcellular location">
    <subcellularLocation>
        <location evidence="1">Cell membrane</location>
        <topology evidence="1">Multi-pass membrane protein</topology>
    </subcellularLocation>
</comment>
<evidence type="ECO:0000313" key="8">
    <source>
        <dbReference type="EMBL" id="GAG74817.1"/>
    </source>
</evidence>
<evidence type="ECO:0008006" key="9">
    <source>
        <dbReference type="Google" id="ProtNLM"/>
    </source>
</evidence>
<keyword evidence="6 7" id="KW-0472">Membrane</keyword>
<dbReference type="Gene3D" id="1.20.1630.10">
    <property type="entry name" value="Formate dehydrogenase/DMSO reductase domain"/>
    <property type="match status" value="1"/>
</dbReference>
<accession>X1B0B4</accession>
<evidence type="ECO:0000256" key="1">
    <source>
        <dbReference type="ARBA" id="ARBA00004651"/>
    </source>
</evidence>
<gene>
    <name evidence="8" type="ORF">S01H4_34678</name>
</gene>
<feature type="non-terminal residue" evidence="8">
    <location>
        <position position="297"/>
    </location>
</feature>
<keyword evidence="4 7" id="KW-0812">Transmembrane</keyword>
<evidence type="ECO:0000256" key="7">
    <source>
        <dbReference type="SAM" id="Phobius"/>
    </source>
</evidence>
<keyword evidence="3" id="KW-1003">Cell membrane</keyword>
<keyword evidence="5 7" id="KW-1133">Transmembrane helix</keyword>
<comment type="caution">
    <text evidence="8">The sequence shown here is derived from an EMBL/GenBank/DDBJ whole genome shotgun (WGS) entry which is preliminary data.</text>
</comment>
<dbReference type="InterPro" id="IPR005614">
    <property type="entry name" value="NrfD-like"/>
</dbReference>
<name>X1B0B4_9ZZZZ</name>
<dbReference type="Pfam" id="PF03916">
    <property type="entry name" value="NrfD"/>
    <property type="match status" value="1"/>
</dbReference>
<feature type="transmembrane region" description="Helical" evidence="7">
    <location>
        <begin position="42"/>
        <end position="61"/>
    </location>
</feature>
<comment type="similarity">
    <text evidence="2">Belongs to the NrfD family.</text>
</comment>
<dbReference type="EMBL" id="BART01018364">
    <property type="protein sequence ID" value="GAG74817.1"/>
    <property type="molecule type" value="Genomic_DNA"/>
</dbReference>
<sequence>IPWATMIATYIFLVAIGSGLCIINALGSVFGMQRYEMLTKRMAFLSLTTILFGMLCIVMHLGHPERMPIYNAISPNFRSAISWMGLLYSIYMAVVVVELWLLNREDLARRAQSSEGWVKKILELLTLEKLRGTRFGAVLEDPRLPRLIALLAFVSGASALSMLGSVFAHSESRLLWYGPYYPIYFLVSAIFSGFAFLLAVTIITYRVKNDEIFPGLKSIIFEMAQALAVVLAVGFLMMIFRLATGLLDPASRAPSMLLLNGPFSVGFWGFEVGLMTVIPIFILVWAAEAKSFNGVLT</sequence>
<feature type="transmembrane region" description="Helical" evidence="7">
    <location>
        <begin position="267"/>
        <end position="287"/>
    </location>
</feature>
<dbReference type="PANTHER" id="PTHR34856:SF2">
    <property type="entry name" value="PROTEIN NRFD"/>
    <property type="match status" value="1"/>
</dbReference>
<feature type="transmembrane region" description="Helical" evidence="7">
    <location>
        <begin position="181"/>
        <end position="205"/>
    </location>
</feature>
<evidence type="ECO:0000256" key="2">
    <source>
        <dbReference type="ARBA" id="ARBA00008929"/>
    </source>
</evidence>
<reference evidence="8" key="1">
    <citation type="journal article" date="2014" name="Front. Microbiol.">
        <title>High frequency of phylogenetically diverse reductive dehalogenase-homologous genes in deep subseafloor sedimentary metagenomes.</title>
        <authorList>
            <person name="Kawai M."/>
            <person name="Futagami T."/>
            <person name="Toyoda A."/>
            <person name="Takaki Y."/>
            <person name="Nishi S."/>
            <person name="Hori S."/>
            <person name="Arai W."/>
            <person name="Tsubouchi T."/>
            <person name="Morono Y."/>
            <person name="Uchiyama I."/>
            <person name="Ito T."/>
            <person name="Fujiyama A."/>
            <person name="Inagaki F."/>
            <person name="Takami H."/>
        </authorList>
    </citation>
    <scope>NUCLEOTIDE SEQUENCE</scope>
    <source>
        <strain evidence="8">Expedition CK06-06</strain>
    </source>
</reference>
<organism evidence="8">
    <name type="scientific">marine sediment metagenome</name>
    <dbReference type="NCBI Taxonomy" id="412755"/>
    <lineage>
        <taxon>unclassified sequences</taxon>
        <taxon>metagenomes</taxon>
        <taxon>ecological metagenomes</taxon>
    </lineage>
</organism>
<dbReference type="GO" id="GO:0005886">
    <property type="term" value="C:plasma membrane"/>
    <property type="evidence" value="ECO:0007669"/>
    <property type="project" value="UniProtKB-SubCell"/>
</dbReference>
<evidence type="ECO:0000256" key="3">
    <source>
        <dbReference type="ARBA" id="ARBA00022475"/>
    </source>
</evidence>
<proteinExistence type="inferred from homology"/>
<feature type="transmembrane region" description="Helical" evidence="7">
    <location>
        <begin position="226"/>
        <end position="247"/>
    </location>
</feature>
<evidence type="ECO:0000256" key="4">
    <source>
        <dbReference type="ARBA" id="ARBA00022692"/>
    </source>
</evidence>
<dbReference type="InterPro" id="IPR052049">
    <property type="entry name" value="Electron_transfer_protein"/>
</dbReference>
<feature type="transmembrane region" description="Helical" evidence="7">
    <location>
        <begin position="81"/>
        <end position="102"/>
    </location>
</feature>
<evidence type="ECO:0000256" key="5">
    <source>
        <dbReference type="ARBA" id="ARBA00022989"/>
    </source>
</evidence>
<dbReference type="PANTHER" id="PTHR34856">
    <property type="entry name" value="PROTEIN NRFD"/>
    <property type="match status" value="1"/>
</dbReference>
<feature type="non-terminal residue" evidence="8">
    <location>
        <position position="1"/>
    </location>
</feature>